<dbReference type="Proteomes" id="UP000279911">
    <property type="component" value="Unassembled WGS sequence"/>
</dbReference>
<dbReference type="EMBL" id="RSFW01000031">
    <property type="protein sequence ID" value="RSD22545.1"/>
    <property type="molecule type" value="Genomic_DNA"/>
</dbReference>
<evidence type="ECO:0008006" key="4">
    <source>
        <dbReference type="Google" id="ProtNLM"/>
    </source>
</evidence>
<protein>
    <recommendedName>
        <fullName evidence="4">Lipoprotein</fullName>
    </recommendedName>
</protein>
<sequence>MMRSFFLVIVVVLLLAGCSIPASIALTEEDGHEIERYIRQEVMSPNFGGEVFSAHEILATSKDKGEIYLWALIEEYYKDGAAVEQGSGMSVPMVLKVDQSGDSLKVVSHTLPRDGSLYADDIKDMFPYFAGQKALDYPSNHIKKLIKEIEAEVAEKM</sequence>
<dbReference type="OrthoDB" id="1955129at2"/>
<dbReference type="PROSITE" id="PS51257">
    <property type="entry name" value="PROKAR_LIPOPROTEIN"/>
    <property type="match status" value="1"/>
</dbReference>
<reference evidence="3" key="1">
    <citation type="submission" date="2018-12" db="EMBL/GenBank/DDBJ databases">
        <title>Bacillus chawlae sp. nov., Bacillus glennii sp. nov., and Bacillus saganii sp. nov. Isolated from the Vehicle Assembly Building at Kennedy Space Center where the Viking Spacecraft were Assembled.</title>
        <authorList>
            <person name="Seuylemezian A."/>
            <person name="Vaishampayan P."/>
        </authorList>
    </citation>
    <scope>NUCLEOTIDE SEQUENCE [LARGE SCALE GENOMIC DNA]</scope>
    <source>
        <strain evidence="3">DSM 13966</strain>
    </source>
</reference>
<evidence type="ECO:0000313" key="3">
    <source>
        <dbReference type="Proteomes" id="UP000279911"/>
    </source>
</evidence>
<organism evidence="2 3">
    <name type="scientific">Mesobacillus subterraneus</name>
    <dbReference type="NCBI Taxonomy" id="285983"/>
    <lineage>
        <taxon>Bacteria</taxon>
        <taxon>Bacillati</taxon>
        <taxon>Bacillota</taxon>
        <taxon>Bacilli</taxon>
        <taxon>Bacillales</taxon>
        <taxon>Bacillaceae</taxon>
        <taxon>Mesobacillus</taxon>
    </lineage>
</organism>
<proteinExistence type="predicted"/>
<evidence type="ECO:0000313" key="2">
    <source>
        <dbReference type="EMBL" id="RSD22545.1"/>
    </source>
</evidence>
<dbReference type="RefSeq" id="WP_125482023.1">
    <property type="nucleotide sequence ID" value="NZ_RSFW01000031.1"/>
</dbReference>
<keyword evidence="1" id="KW-0732">Signal</keyword>
<accession>A0A427TH87</accession>
<feature type="signal peptide" evidence="1">
    <location>
        <begin position="1"/>
        <end position="24"/>
    </location>
</feature>
<dbReference type="AlphaFoldDB" id="A0A427TH87"/>
<name>A0A427TH87_9BACI</name>
<comment type="caution">
    <text evidence="2">The sequence shown here is derived from an EMBL/GenBank/DDBJ whole genome shotgun (WGS) entry which is preliminary data.</text>
</comment>
<feature type="chain" id="PRO_5019148094" description="Lipoprotein" evidence="1">
    <location>
        <begin position="25"/>
        <end position="157"/>
    </location>
</feature>
<evidence type="ECO:0000256" key="1">
    <source>
        <dbReference type="SAM" id="SignalP"/>
    </source>
</evidence>
<gene>
    <name evidence="2" type="ORF">EJA10_21110</name>
</gene>